<reference evidence="1" key="1">
    <citation type="journal article" date="2014" name="Int. J. Syst. Evol. Microbiol.">
        <title>Complete genome sequence of Corynebacterium casei LMG S-19264T (=DSM 44701T), isolated from a smear-ripened cheese.</title>
        <authorList>
            <consortium name="US DOE Joint Genome Institute (JGI-PGF)"/>
            <person name="Walter F."/>
            <person name="Albersmeier A."/>
            <person name="Kalinowski J."/>
            <person name="Ruckert C."/>
        </authorList>
    </citation>
    <scope>NUCLEOTIDE SEQUENCE</scope>
    <source>
        <strain evidence="1">KCTC 12719</strain>
    </source>
</reference>
<proteinExistence type="predicted"/>
<keyword evidence="2" id="KW-1185">Reference proteome</keyword>
<sequence length="77" mass="9075">MIDIIRRMIFEDGKVLAFRWEGKFIKKSFENAMDEFLPEFRNRDHFNIYIEVADIEGMDASAVCRILNSLQATLKIC</sequence>
<evidence type="ECO:0008006" key="3">
    <source>
        <dbReference type="Google" id="ProtNLM"/>
    </source>
</evidence>
<comment type="caution">
    <text evidence="1">The sequence shown here is derived from an EMBL/GenBank/DDBJ whole genome shotgun (WGS) entry which is preliminary data.</text>
</comment>
<gene>
    <name evidence="1" type="ORF">GCM10007103_10670</name>
</gene>
<evidence type="ECO:0000313" key="2">
    <source>
        <dbReference type="Proteomes" id="UP000610456"/>
    </source>
</evidence>
<dbReference type="AlphaFoldDB" id="A0A918S8Z7"/>
<name>A0A918S8Z7_9FLAO</name>
<accession>A0A918S8Z7</accession>
<dbReference type="EMBL" id="BMXB01000002">
    <property type="protein sequence ID" value="GHA30987.1"/>
    <property type="molecule type" value="Genomic_DNA"/>
</dbReference>
<dbReference type="Gene3D" id="3.40.50.10600">
    <property type="entry name" value="SpoIIaa-like domains"/>
    <property type="match status" value="1"/>
</dbReference>
<dbReference type="Proteomes" id="UP000610456">
    <property type="component" value="Unassembled WGS sequence"/>
</dbReference>
<evidence type="ECO:0000313" key="1">
    <source>
        <dbReference type="EMBL" id="GHA30987.1"/>
    </source>
</evidence>
<dbReference type="InterPro" id="IPR038396">
    <property type="entry name" value="SpoIIAA-like_sf"/>
</dbReference>
<organism evidence="1 2">
    <name type="scientific">Salinimicrobium marinum</name>
    <dbReference type="NCBI Taxonomy" id="680283"/>
    <lineage>
        <taxon>Bacteria</taxon>
        <taxon>Pseudomonadati</taxon>
        <taxon>Bacteroidota</taxon>
        <taxon>Flavobacteriia</taxon>
        <taxon>Flavobacteriales</taxon>
        <taxon>Flavobacteriaceae</taxon>
        <taxon>Salinimicrobium</taxon>
    </lineage>
</organism>
<reference evidence="1" key="2">
    <citation type="submission" date="2020-09" db="EMBL/GenBank/DDBJ databases">
        <authorList>
            <person name="Sun Q."/>
            <person name="Kim S."/>
        </authorList>
    </citation>
    <scope>NUCLEOTIDE SEQUENCE</scope>
    <source>
        <strain evidence="1">KCTC 12719</strain>
    </source>
</reference>
<dbReference type="RefSeq" id="WP_189603670.1">
    <property type="nucleotide sequence ID" value="NZ_BMXB01000002.1"/>
</dbReference>
<protein>
    <recommendedName>
        <fullName evidence="3">STAS domain-containing protein</fullName>
    </recommendedName>
</protein>